<name>A0A381ZEC3_9ZZZZ</name>
<proteinExistence type="predicted"/>
<organism evidence="1">
    <name type="scientific">marine metagenome</name>
    <dbReference type="NCBI Taxonomy" id="408172"/>
    <lineage>
        <taxon>unclassified sequences</taxon>
        <taxon>metagenomes</taxon>
        <taxon>ecological metagenomes</taxon>
    </lineage>
</organism>
<dbReference type="EMBL" id="UINC01020897">
    <property type="protein sequence ID" value="SVA87301.1"/>
    <property type="molecule type" value="Genomic_DNA"/>
</dbReference>
<sequence length="110" mass="12288">MALLSMCLPILPGKKDKWQQMMNSMNEASSKPEMDKVREEAGVHERTFLQETPNGDFIILTFEGENPAESFGKMMAAMQGEFAEFVLDVHGLDMNGPPPPLPQLVYDSRA</sequence>
<protein>
    <recommendedName>
        <fullName evidence="2">ABM domain-containing protein</fullName>
    </recommendedName>
</protein>
<gene>
    <name evidence="1" type="ORF">METZ01_LOCUS140155</name>
</gene>
<reference evidence="1" key="1">
    <citation type="submission" date="2018-05" db="EMBL/GenBank/DDBJ databases">
        <authorList>
            <person name="Lanie J.A."/>
            <person name="Ng W.-L."/>
            <person name="Kazmierczak K.M."/>
            <person name="Andrzejewski T.M."/>
            <person name="Davidsen T.M."/>
            <person name="Wayne K.J."/>
            <person name="Tettelin H."/>
            <person name="Glass J.I."/>
            <person name="Rusch D."/>
            <person name="Podicherti R."/>
            <person name="Tsui H.-C.T."/>
            <person name="Winkler M.E."/>
        </authorList>
    </citation>
    <scope>NUCLEOTIDE SEQUENCE</scope>
</reference>
<evidence type="ECO:0000313" key="1">
    <source>
        <dbReference type="EMBL" id="SVA87301.1"/>
    </source>
</evidence>
<evidence type="ECO:0008006" key="2">
    <source>
        <dbReference type="Google" id="ProtNLM"/>
    </source>
</evidence>
<dbReference type="AlphaFoldDB" id="A0A381ZEC3"/>
<accession>A0A381ZEC3</accession>